<reference evidence="1" key="1">
    <citation type="journal article" date="2021" name="PeerJ">
        <title>Extensive microbial diversity within the chicken gut microbiome revealed by metagenomics and culture.</title>
        <authorList>
            <person name="Gilroy R."/>
            <person name="Ravi A."/>
            <person name="Getino M."/>
            <person name="Pursley I."/>
            <person name="Horton D.L."/>
            <person name="Alikhan N.F."/>
            <person name="Baker D."/>
            <person name="Gharbi K."/>
            <person name="Hall N."/>
            <person name="Watson M."/>
            <person name="Adriaenssens E.M."/>
            <person name="Foster-Nyarko E."/>
            <person name="Jarju S."/>
            <person name="Secka A."/>
            <person name="Antonio M."/>
            <person name="Oren A."/>
            <person name="Chaudhuri R.R."/>
            <person name="La Ragione R."/>
            <person name="Hildebrand F."/>
            <person name="Pallen M.J."/>
        </authorList>
    </citation>
    <scope>NUCLEOTIDE SEQUENCE</scope>
    <source>
        <strain evidence="1">CHK193-4272</strain>
    </source>
</reference>
<comment type="caution">
    <text evidence="1">The sequence shown here is derived from an EMBL/GenBank/DDBJ whole genome shotgun (WGS) entry which is preliminary data.</text>
</comment>
<dbReference type="NCBIfam" id="TIGR01784">
    <property type="entry name" value="T_den_put_tspse"/>
    <property type="match status" value="1"/>
</dbReference>
<accession>A0A9D1TI87</accession>
<dbReference type="InterPro" id="IPR010106">
    <property type="entry name" value="RpnA"/>
</dbReference>
<organism evidence="1 2">
    <name type="scientific">Candidatus Butyricicoccus avistercoris</name>
    <dbReference type="NCBI Taxonomy" id="2838518"/>
    <lineage>
        <taxon>Bacteria</taxon>
        <taxon>Bacillati</taxon>
        <taxon>Bacillota</taxon>
        <taxon>Clostridia</taxon>
        <taxon>Eubacteriales</taxon>
        <taxon>Butyricicoccaceae</taxon>
        <taxon>Butyricicoccus</taxon>
    </lineage>
</organism>
<dbReference type="EMBL" id="DXIE01000028">
    <property type="protein sequence ID" value="HIV62101.1"/>
    <property type="molecule type" value="Genomic_DNA"/>
</dbReference>
<gene>
    <name evidence="1" type="ORF">H9746_04535</name>
</gene>
<evidence type="ECO:0000313" key="1">
    <source>
        <dbReference type="EMBL" id="HIV62101.1"/>
    </source>
</evidence>
<dbReference type="Pfam" id="PF12784">
    <property type="entry name" value="PDDEXK_2"/>
    <property type="match status" value="1"/>
</dbReference>
<dbReference type="PANTHER" id="PTHR41317:SF1">
    <property type="entry name" value="PD-(D_E)XK NUCLEASE FAMILY TRANSPOSASE"/>
    <property type="match status" value="1"/>
</dbReference>
<evidence type="ECO:0000313" key="2">
    <source>
        <dbReference type="Proteomes" id="UP000886808"/>
    </source>
</evidence>
<dbReference type="Proteomes" id="UP000886808">
    <property type="component" value="Unassembled WGS sequence"/>
</dbReference>
<proteinExistence type="predicted"/>
<reference evidence="1" key="2">
    <citation type="submission" date="2021-04" db="EMBL/GenBank/DDBJ databases">
        <authorList>
            <person name="Gilroy R."/>
        </authorList>
    </citation>
    <scope>NUCLEOTIDE SEQUENCE</scope>
    <source>
        <strain evidence="1">CHK193-4272</strain>
    </source>
</reference>
<dbReference type="AlphaFoldDB" id="A0A9D1TI87"/>
<name>A0A9D1TI87_9FIRM</name>
<dbReference type="PANTHER" id="PTHR41317">
    <property type="entry name" value="PD-(D_E)XK NUCLEASE FAMILY TRANSPOSASE"/>
    <property type="match status" value="1"/>
</dbReference>
<sequence length="194" mass="22506">MFSLLIPKTDFVFKQIFASEDNKSILIAFLNEILHDHKDKIISVETRNKDIEPLTDSTLCIKATTQNNQTINIEIKIDNNSNSSNLIQQSMYYWSKAYNSQIKPHSSFSKLNTVICINILDFNCIPDTKDFHSIYRLGNMNGTDELSNLLEIQFLEIPKLRELNPNDNNSNLEIWTEFLRNPESEVVKKLNYLT</sequence>
<protein>
    <submittedName>
        <fullName evidence="1">Rpn family recombination-promoting nuclease/putative transposase</fullName>
    </submittedName>
</protein>